<feature type="domain" description="Glycosyltransferase 2-like" evidence="5">
    <location>
        <begin position="23"/>
        <end position="210"/>
    </location>
</feature>
<sequence>MSGAVVLNMTTSYNGTSNPHKYSVILPTYNERKNLPVIVWLLAKTFTEHNIAWEIIVVDDASPDGTQDVARQLQKVYGEDHILLKPREGKLGLGTAYIHGLNFCTGDFVIIMDADFSHHPKFIPEFIKQVDTLQQAYNLDIVTGTRYRSTSTPPMPDGAVVIPGGVHGWDLKRKLVSRGANFLADTVLNPGVSDLTGSFRLYRKHVLQHIIELVISRGYVFQMEMMVRARALGYSVGEIPITFVDRIFGESKLGADEIVGYAKGVWALFVGV</sequence>
<dbReference type="EC" id="2.4.1.83" evidence="4"/>
<dbReference type="GO" id="GO:0006506">
    <property type="term" value="P:GPI anchor biosynthetic process"/>
    <property type="evidence" value="ECO:0007669"/>
    <property type="project" value="TreeGrafter"/>
</dbReference>
<keyword evidence="3 4" id="KW-0808">Transferase</keyword>
<comment type="catalytic activity">
    <reaction evidence="4">
        <text>a di-trans,poly-cis-dolichyl phosphate + GDP-alpha-D-mannose = a di-trans,poly-cis-dolichyl beta-D-mannosyl phosphate + GDP</text>
        <dbReference type="Rhea" id="RHEA:21184"/>
        <dbReference type="Rhea" id="RHEA-COMP:19498"/>
        <dbReference type="Rhea" id="RHEA-COMP:19501"/>
        <dbReference type="ChEBI" id="CHEBI:57527"/>
        <dbReference type="ChEBI" id="CHEBI:57683"/>
        <dbReference type="ChEBI" id="CHEBI:58189"/>
        <dbReference type="ChEBI" id="CHEBI:58211"/>
    </reaction>
</comment>
<evidence type="ECO:0000259" key="5">
    <source>
        <dbReference type="Pfam" id="PF00535"/>
    </source>
</evidence>
<evidence type="ECO:0000313" key="6">
    <source>
        <dbReference type="EMBL" id="KAB5592981.1"/>
    </source>
</evidence>
<reference evidence="6 7" key="1">
    <citation type="journal article" date="2019" name="Fungal Biol. Biotechnol.">
        <title>Draft genome sequence of fastidious pathogen Ceratobasidium theobromae, which causes vascular-streak dieback in Theobroma cacao.</title>
        <authorList>
            <person name="Ali S.S."/>
            <person name="Asman A."/>
            <person name="Shao J."/>
            <person name="Firmansyah A.P."/>
            <person name="Susilo A.W."/>
            <person name="Rosmana A."/>
            <person name="McMahon P."/>
            <person name="Junaid M."/>
            <person name="Guest D."/>
            <person name="Kheng T.Y."/>
            <person name="Meinhardt L.W."/>
            <person name="Bailey B.A."/>
        </authorList>
    </citation>
    <scope>NUCLEOTIDE SEQUENCE [LARGE SCALE GENOMIC DNA]</scope>
    <source>
        <strain evidence="6 7">CT2</strain>
    </source>
</reference>
<keyword evidence="4" id="KW-0256">Endoplasmic reticulum</keyword>
<dbReference type="OrthoDB" id="2603at2759"/>
<dbReference type="GO" id="GO:0004582">
    <property type="term" value="F:dolichyl-phosphate beta-D-mannosyltransferase activity"/>
    <property type="evidence" value="ECO:0007669"/>
    <property type="project" value="UniProtKB-UniRule"/>
</dbReference>
<evidence type="ECO:0000313" key="7">
    <source>
        <dbReference type="Proteomes" id="UP000383932"/>
    </source>
</evidence>
<dbReference type="CDD" id="cd06442">
    <property type="entry name" value="DPM1_like"/>
    <property type="match status" value="1"/>
</dbReference>
<comment type="pathway">
    <text evidence="4">Protein modification; protein glycosylation.</text>
</comment>
<dbReference type="GO" id="GO:0006488">
    <property type="term" value="P:dolichol-linked oligosaccharide biosynthetic process"/>
    <property type="evidence" value="ECO:0007669"/>
    <property type="project" value="TreeGrafter"/>
</dbReference>
<dbReference type="EMBL" id="SSOP01000048">
    <property type="protein sequence ID" value="KAB5592981.1"/>
    <property type="molecule type" value="Genomic_DNA"/>
</dbReference>
<dbReference type="PANTHER" id="PTHR43398">
    <property type="entry name" value="DOLICHOL-PHOSPHATE MANNOSYLTRANSFERASE SUBUNIT 1"/>
    <property type="match status" value="1"/>
</dbReference>
<dbReference type="InterPro" id="IPR029044">
    <property type="entry name" value="Nucleotide-diphossugar_trans"/>
</dbReference>
<protein>
    <recommendedName>
        <fullName evidence="4">Dolichol-phosphate mannosyltransferase subunit 1</fullName>
        <ecNumber evidence="4">2.4.1.83</ecNumber>
    </recommendedName>
</protein>
<dbReference type="GO" id="GO:0005789">
    <property type="term" value="C:endoplasmic reticulum membrane"/>
    <property type="evidence" value="ECO:0007669"/>
    <property type="project" value="TreeGrafter"/>
</dbReference>
<keyword evidence="2 4" id="KW-0328">Glycosyltransferase</keyword>
<evidence type="ECO:0000256" key="1">
    <source>
        <dbReference type="ARBA" id="ARBA00006739"/>
    </source>
</evidence>
<dbReference type="GO" id="GO:0035269">
    <property type="term" value="P:protein O-linked glycosylation via mannose"/>
    <property type="evidence" value="ECO:0007669"/>
    <property type="project" value="TreeGrafter"/>
</dbReference>
<comment type="subunit">
    <text evidence="4">Component of the dolichol-phosphate mannose (DPM) synthase complex.</text>
</comment>
<organism evidence="6 7">
    <name type="scientific">Ceratobasidium theobromae</name>
    <dbReference type="NCBI Taxonomy" id="1582974"/>
    <lineage>
        <taxon>Eukaryota</taxon>
        <taxon>Fungi</taxon>
        <taxon>Dikarya</taxon>
        <taxon>Basidiomycota</taxon>
        <taxon>Agaricomycotina</taxon>
        <taxon>Agaricomycetes</taxon>
        <taxon>Cantharellales</taxon>
        <taxon>Ceratobasidiaceae</taxon>
        <taxon>Ceratobasidium</taxon>
    </lineage>
</organism>
<dbReference type="Pfam" id="PF00535">
    <property type="entry name" value="Glycos_transf_2"/>
    <property type="match status" value="1"/>
</dbReference>
<dbReference type="Gene3D" id="3.90.550.10">
    <property type="entry name" value="Spore Coat Polysaccharide Biosynthesis Protein SpsA, Chain A"/>
    <property type="match status" value="1"/>
</dbReference>
<dbReference type="AlphaFoldDB" id="A0A5N5QN77"/>
<gene>
    <name evidence="6" type="ORF">CTheo_3535</name>
</gene>
<dbReference type="InterPro" id="IPR039528">
    <property type="entry name" value="DPM1-like"/>
</dbReference>
<comment type="subcellular location">
    <subcellularLocation>
        <location evidence="4">Endoplasmic reticulum</location>
    </subcellularLocation>
</comment>
<dbReference type="SUPFAM" id="SSF53448">
    <property type="entry name" value="Nucleotide-diphospho-sugar transferases"/>
    <property type="match status" value="1"/>
</dbReference>
<dbReference type="UniPathway" id="UPA00378"/>
<dbReference type="InterPro" id="IPR001173">
    <property type="entry name" value="Glyco_trans_2-like"/>
</dbReference>
<accession>A0A5N5QN77</accession>
<evidence type="ECO:0000256" key="3">
    <source>
        <dbReference type="ARBA" id="ARBA00022679"/>
    </source>
</evidence>
<comment type="function">
    <text evidence="4">Transfers mannose from GDP-mannose to dolichol monophosphate to form dolichol phosphate mannose (Dol-P-Man) which is the mannosyl donor in pathways leading to N-glycosylation, glycosyl phosphatidylinositol membrane anchoring, and O-mannosylation of proteins.</text>
</comment>
<name>A0A5N5QN77_9AGAM</name>
<dbReference type="PANTHER" id="PTHR43398:SF1">
    <property type="entry name" value="DOLICHOL-PHOSPHATE MANNOSYLTRANSFERASE SUBUNIT 1"/>
    <property type="match status" value="1"/>
</dbReference>
<comment type="caution">
    <text evidence="6">The sequence shown here is derived from an EMBL/GenBank/DDBJ whole genome shotgun (WGS) entry which is preliminary data.</text>
</comment>
<dbReference type="Proteomes" id="UP000383932">
    <property type="component" value="Unassembled WGS sequence"/>
</dbReference>
<evidence type="ECO:0000256" key="4">
    <source>
        <dbReference type="RuleBase" id="RU365083"/>
    </source>
</evidence>
<dbReference type="FunFam" id="3.90.550.10:FF:000082">
    <property type="entry name" value="Dolichol-phosphate mannosyltransferase subunit 1"/>
    <property type="match status" value="1"/>
</dbReference>
<comment type="similarity">
    <text evidence="1 4">Belongs to the glycosyltransferase 2 family.</text>
</comment>
<keyword evidence="7" id="KW-1185">Reference proteome</keyword>
<evidence type="ECO:0000256" key="2">
    <source>
        <dbReference type="ARBA" id="ARBA00022676"/>
    </source>
</evidence>
<proteinExistence type="inferred from homology"/>